<sequence>MLCYLNIFLVMLMLYTKFYNEYILIPSNFILLDKSKKIIIGIMLNTLAKKLT</sequence>
<proteinExistence type="predicted"/>
<name>A0A6C0HM28_9ZZZZ</name>
<protein>
    <submittedName>
        <fullName evidence="1">Uncharacterized protein</fullName>
    </submittedName>
</protein>
<accession>A0A6C0HM28</accession>
<organism evidence="1">
    <name type="scientific">viral metagenome</name>
    <dbReference type="NCBI Taxonomy" id="1070528"/>
    <lineage>
        <taxon>unclassified sequences</taxon>
        <taxon>metagenomes</taxon>
        <taxon>organismal metagenomes</taxon>
    </lineage>
</organism>
<dbReference type="EMBL" id="MN739990">
    <property type="protein sequence ID" value="QHT81741.1"/>
    <property type="molecule type" value="Genomic_DNA"/>
</dbReference>
<reference evidence="1" key="1">
    <citation type="journal article" date="2020" name="Nature">
        <title>Giant virus diversity and host interactions through global metagenomics.</title>
        <authorList>
            <person name="Schulz F."/>
            <person name="Roux S."/>
            <person name="Paez-Espino D."/>
            <person name="Jungbluth S."/>
            <person name="Walsh D.A."/>
            <person name="Denef V.J."/>
            <person name="McMahon K.D."/>
            <person name="Konstantinidis K.T."/>
            <person name="Eloe-Fadrosh E.A."/>
            <person name="Kyrpides N.C."/>
            <person name="Woyke T."/>
        </authorList>
    </citation>
    <scope>NUCLEOTIDE SEQUENCE</scope>
    <source>
        <strain evidence="1">GVMAG-M-3300023184-13</strain>
    </source>
</reference>
<evidence type="ECO:0000313" key="1">
    <source>
        <dbReference type="EMBL" id="QHT81741.1"/>
    </source>
</evidence>
<dbReference type="AlphaFoldDB" id="A0A6C0HM28"/>